<gene>
    <name evidence="5" type="primary">capA</name>
    <name evidence="5" type="ORF">CLTEP_13380</name>
</gene>
<dbReference type="PANTHER" id="PTHR33393:SF11">
    <property type="entry name" value="POLYGLUTAMINE SYNTHESIS ACCESSORY PROTEIN RV0574C-RELATED"/>
    <property type="match status" value="1"/>
</dbReference>
<feature type="transmembrane region" description="Helical" evidence="3">
    <location>
        <begin position="20"/>
        <end position="39"/>
    </location>
</feature>
<comment type="caution">
    <text evidence="5">The sequence shown here is derived from an EMBL/GenBank/DDBJ whole genome shotgun (WGS) entry which is preliminary data.</text>
</comment>
<keyword evidence="3" id="KW-1133">Transmembrane helix</keyword>
<evidence type="ECO:0000256" key="1">
    <source>
        <dbReference type="ARBA" id="ARBA00005662"/>
    </source>
</evidence>
<dbReference type="SUPFAM" id="SSF56300">
    <property type="entry name" value="Metallo-dependent phosphatases"/>
    <property type="match status" value="1"/>
</dbReference>
<dbReference type="OrthoDB" id="9810906at2"/>
<evidence type="ECO:0000313" key="5">
    <source>
        <dbReference type="EMBL" id="KYH34741.1"/>
    </source>
</evidence>
<evidence type="ECO:0000259" key="4">
    <source>
        <dbReference type="SMART" id="SM00854"/>
    </source>
</evidence>
<dbReference type="InterPro" id="IPR019079">
    <property type="entry name" value="Capsule_synth_CapA"/>
</dbReference>
<feature type="region of interest" description="Disordered" evidence="2">
    <location>
        <begin position="58"/>
        <end position="93"/>
    </location>
</feature>
<dbReference type="AlphaFoldDB" id="A0A151B491"/>
<comment type="similarity">
    <text evidence="1">Belongs to the CapA family.</text>
</comment>
<proteinExistence type="inferred from homology"/>
<evidence type="ECO:0000256" key="2">
    <source>
        <dbReference type="SAM" id="MobiDB-lite"/>
    </source>
</evidence>
<dbReference type="Proteomes" id="UP000075531">
    <property type="component" value="Unassembled WGS sequence"/>
</dbReference>
<evidence type="ECO:0000256" key="3">
    <source>
        <dbReference type="SAM" id="Phobius"/>
    </source>
</evidence>
<feature type="compositionally biased region" description="Basic and acidic residues" evidence="2">
    <location>
        <begin position="75"/>
        <end position="93"/>
    </location>
</feature>
<feature type="compositionally biased region" description="Polar residues" evidence="2">
    <location>
        <begin position="59"/>
        <end position="72"/>
    </location>
</feature>
<dbReference type="PATRIC" id="fig|1121338.3.peg.1374"/>
<dbReference type="PANTHER" id="PTHR33393">
    <property type="entry name" value="POLYGLUTAMINE SYNTHESIS ACCESSORY PROTEIN RV0574C-RELATED"/>
    <property type="match status" value="1"/>
</dbReference>
<keyword evidence="3" id="KW-0812">Transmembrane</keyword>
<accession>A0A151B491</accession>
<dbReference type="Pfam" id="PF09587">
    <property type="entry name" value="PGA_cap"/>
    <property type="match status" value="1"/>
</dbReference>
<dbReference type="RefSeq" id="WP_066824354.1">
    <property type="nucleotide sequence ID" value="NZ_LTBA01000011.1"/>
</dbReference>
<organism evidence="5 6">
    <name type="scientific">Clostridium tepidiprofundi DSM 19306</name>
    <dbReference type="NCBI Taxonomy" id="1121338"/>
    <lineage>
        <taxon>Bacteria</taxon>
        <taxon>Bacillati</taxon>
        <taxon>Bacillota</taxon>
        <taxon>Clostridia</taxon>
        <taxon>Eubacteriales</taxon>
        <taxon>Clostridiaceae</taxon>
        <taxon>Clostridium</taxon>
    </lineage>
</organism>
<dbReference type="SMART" id="SM00854">
    <property type="entry name" value="PGA_cap"/>
    <property type="match status" value="1"/>
</dbReference>
<dbReference type="Gene3D" id="3.60.21.10">
    <property type="match status" value="1"/>
</dbReference>
<name>A0A151B491_9CLOT</name>
<sequence length="417" mass="48236">MRNSRRKRLINERKKRRRNIAFITSVIIIIALFGIYFVSNKSRSTNNKNELGNIVIPKNTPSDTTDKITNNDNESDIKNNKTTNKGEYENNIDNKKEDNTTEVVISSVGDCTIGTDEKFSWHTFTDVFNKQKGDYSYFFKNVVNYLSNDDYTTANLETTFTNSNDKANKLFTFKAPPSYAKILKEGSIESVNVSNNHTFDYKQKGFDDTLEALKNENIEYFGMDNKLIKNIKGEKFGFLGYKAWGITPQFKNKLKKDIEYLKEQNCIVIINIHWGKENHYAPESYQRQIAHLAIDYGADIIIGHHPHVIQCIEKYKNRFICYSLGNFCFGGNNNPKDKDTFILQHKYVFKNSKLIRLGIRVIPCSVSSVKNINDYCPTPLYGDEKKRFFKKLTSITPSYGFKVDNDDYHIINISDLK</sequence>
<dbReference type="CDD" id="cd07381">
    <property type="entry name" value="MPP_CapA"/>
    <property type="match status" value="1"/>
</dbReference>
<dbReference type="EMBL" id="LTBA01000011">
    <property type="protein sequence ID" value="KYH34741.1"/>
    <property type="molecule type" value="Genomic_DNA"/>
</dbReference>
<evidence type="ECO:0000313" key="6">
    <source>
        <dbReference type="Proteomes" id="UP000075531"/>
    </source>
</evidence>
<keyword evidence="6" id="KW-1185">Reference proteome</keyword>
<keyword evidence="3" id="KW-0472">Membrane</keyword>
<dbReference type="InterPro" id="IPR029052">
    <property type="entry name" value="Metallo-depent_PP-like"/>
</dbReference>
<dbReference type="InterPro" id="IPR052169">
    <property type="entry name" value="CW_Biosynth-Accessory"/>
</dbReference>
<protein>
    <submittedName>
        <fullName evidence="5">Capsule biosynthesis protein CapA</fullName>
    </submittedName>
</protein>
<reference evidence="5 6" key="1">
    <citation type="submission" date="2016-02" db="EMBL/GenBank/DDBJ databases">
        <title>Genome sequence of Clostridium tepidiprofundi DSM 19306.</title>
        <authorList>
            <person name="Poehlein A."/>
            <person name="Daniel R."/>
        </authorList>
    </citation>
    <scope>NUCLEOTIDE SEQUENCE [LARGE SCALE GENOMIC DNA]</scope>
    <source>
        <strain evidence="5 6">DSM 19306</strain>
    </source>
</reference>
<feature type="domain" description="Capsule synthesis protein CapA" evidence="4">
    <location>
        <begin position="104"/>
        <end position="331"/>
    </location>
</feature>
<dbReference type="STRING" id="1121338.CLTEP_13380"/>